<accession>A0A291IPD8</accession>
<dbReference type="AlphaFoldDB" id="A0A291IPD8"/>
<dbReference type="EMBL" id="LUUL01000058">
    <property type="protein sequence ID" value="OAI28280.1"/>
    <property type="molecule type" value="Genomic_DNA"/>
</dbReference>
<organism evidence="1 2">
    <name type="scientific">Methylomonas koyamae</name>
    <dbReference type="NCBI Taxonomy" id="702114"/>
    <lineage>
        <taxon>Bacteria</taxon>
        <taxon>Pseudomonadati</taxon>
        <taxon>Pseudomonadota</taxon>
        <taxon>Gammaproteobacteria</taxon>
        <taxon>Methylococcales</taxon>
        <taxon>Methylococcaceae</taxon>
        <taxon>Methylomonas</taxon>
    </lineage>
</organism>
<dbReference type="Proteomes" id="UP000077734">
    <property type="component" value="Unassembled WGS sequence"/>
</dbReference>
<reference evidence="1 2" key="1">
    <citation type="submission" date="2016-03" db="EMBL/GenBank/DDBJ databases">
        <authorList>
            <person name="Heylen K."/>
            <person name="De Vos P."/>
            <person name="Vekeman B."/>
        </authorList>
    </citation>
    <scope>NUCLEOTIDE SEQUENCE [LARGE SCALE GENOMIC DNA]</scope>
    <source>
        <strain evidence="1 2">R-49807</strain>
    </source>
</reference>
<dbReference type="Pfam" id="PF04250">
    <property type="entry name" value="DUF429"/>
    <property type="match status" value="1"/>
</dbReference>
<sequence length="428" mass="46393">MEPEIGIYGFDSAWTDNPKQPGSISALMGDGQSWVFHAPTLARFDEALAFILAHPAQKQIIALDQPTIVNNASGIRPVERIAGSIVNKLGGGVQPANQGRANMFDAAVPVWRFIQVLQAIQNPFAARSEAQGRFLIEVFPALAIPSLVPNIWKRGRAAKYNPGQAAKFQLADWQLVCDGLIQFALDCGLPTAVEYLRIEQVKPDPTKSDQDRLDSVICTLIGFCWLKSGLATNCVIGDGHHGFMVTPALPAIQSILHRAAAEKSVPFDQPSGFSATTHSTVTAFVPDTSQLTPNNKPKLTAAAVYGKPLAKSSDTQPSLSYDAVYLMLIEAANTKRILTYGDVLAPFGIKANSFSVVGRLKPILDKIVPQNQQRQEPLLASLVVAKTTGIAGDGFFQHLGSGPFTDLDKKRLLKLEQTKVFDFDWFSA</sequence>
<name>A0A291IPD8_9GAMM</name>
<gene>
    <name evidence="1" type="ORF">A1356_00225</name>
</gene>
<keyword evidence="2" id="KW-1185">Reference proteome</keyword>
<evidence type="ECO:0000313" key="1">
    <source>
        <dbReference type="EMBL" id="OAI28280.1"/>
    </source>
</evidence>
<evidence type="ECO:0000313" key="2">
    <source>
        <dbReference type="Proteomes" id="UP000077734"/>
    </source>
</evidence>
<comment type="caution">
    <text evidence="1">The sequence shown here is derived from an EMBL/GenBank/DDBJ whole genome shotgun (WGS) entry which is preliminary data.</text>
</comment>
<protein>
    <submittedName>
        <fullName evidence="1">Uncharacterized protein</fullName>
    </submittedName>
</protein>
<dbReference type="RefSeq" id="WP_064025712.1">
    <property type="nucleotide sequence ID" value="NZ_CP023669.1"/>
</dbReference>
<proteinExistence type="predicted"/>
<dbReference type="KEGG" id="mko:MKLM6_3897"/>
<dbReference type="InterPro" id="IPR007362">
    <property type="entry name" value="DUF429"/>
</dbReference>